<sequence>MNNPPKIPRNPIIEEPNPTNASRNPTNEELNPTNAARIPTIKEPNPANSVAYLTIEARLTNSANGHPKYKSTIPKDNKVYHTAFILNSCLFLLIGG</sequence>
<feature type="region of interest" description="Disordered" evidence="1">
    <location>
        <begin position="1"/>
        <end position="43"/>
    </location>
</feature>
<dbReference type="RefSeq" id="WP_310260577.1">
    <property type="nucleotide sequence ID" value="NZ_JAVDWA010000006.1"/>
</dbReference>
<dbReference type="EMBL" id="JAVDWA010000006">
    <property type="protein sequence ID" value="MDR7074125.1"/>
    <property type="molecule type" value="Genomic_DNA"/>
</dbReference>
<protein>
    <submittedName>
        <fullName evidence="2">Uncharacterized protein</fullName>
    </submittedName>
</protein>
<evidence type="ECO:0000313" key="2">
    <source>
        <dbReference type="EMBL" id="MDR7074125.1"/>
    </source>
</evidence>
<feature type="compositionally biased region" description="Polar residues" evidence="1">
    <location>
        <begin position="21"/>
        <end position="34"/>
    </location>
</feature>
<organism evidence="2 3">
    <name type="scientific">Fictibacillus barbaricus</name>
    <dbReference type="NCBI Taxonomy" id="182136"/>
    <lineage>
        <taxon>Bacteria</taxon>
        <taxon>Bacillati</taxon>
        <taxon>Bacillota</taxon>
        <taxon>Bacilli</taxon>
        <taxon>Bacillales</taxon>
        <taxon>Fictibacillaceae</taxon>
        <taxon>Fictibacillus</taxon>
    </lineage>
</organism>
<reference evidence="2 3" key="1">
    <citation type="submission" date="2023-07" db="EMBL/GenBank/DDBJ databases">
        <title>Sorghum-associated microbial communities from plants grown in Nebraska, USA.</title>
        <authorList>
            <person name="Schachtman D."/>
        </authorList>
    </citation>
    <scope>NUCLEOTIDE SEQUENCE [LARGE SCALE GENOMIC DNA]</scope>
    <source>
        <strain evidence="2 3">BE211</strain>
    </source>
</reference>
<keyword evidence="3" id="KW-1185">Reference proteome</keyword>
<feature type="compositionally biased region" description="Low complexity" evidence="1">
    <location>
        <begin position="9"/>
        <end position="20"/>
    </location>
</feature>
<gene>
    <name evidence="2" type="ORF">J2X07_003120</name>
</gene>
<comment type="caution">
    <text evidence="2">The sequence shown here is derived from an EMBL/GenBank/DDBJ whole genome shotgun (WGS) entry which is preliminary data.</text>
</comment>
<evidence type="ECO:0000256" key="1">
    <source>
        <dbReference type="SAM" id="MobiDB-lite"/>
    </source>
</evidence>
<evidence type="ECO:0000313" key="3">
    <source>
        <dbReference type="Proteomes" id="UP001258181"/>
    </source>
</evidence>
<dbReference type="Proteomes" id="UP001258181">
    <property type="component" value="Unassembled WGS sequence"/>
</dbReference>
<proteinExistence type="predicted"/>
<accession>A0ABU1U3Q6</accession>
<name>A0ABU1U3Q6_9BACL</name>